<dbReference type="RefSeq" id="WP_109325160.1">
    <property type="nucleotide sequence ID" value="NZ_CP029352.1"/>
</dbReference>
<evidence type="ECO:0000313" key="11">
    <source>
        <dbReference type="EMBL" id="AWK85744.1"/>
    </source>
</evidence>
<evidence type="ECO:0000256" key="1">
    <source>
        <dbReference type="ARBA" id="ARBA00004429"/>
    </source>
</evidence>
<gene>
    <name evidence="11" type="ORF">DEW08_05800</name>
</gene>
<feature type="domain" description="T-SNARE coiled-coil homology" evidence="9">
    <location>
        <begin position="471"/>
        <end position="533"/>
    </location>
</feature>
<dbReference type="EMBL" id="CP029352">
    <property type="protein sequence ID" value="AWK85744.1"/>
    <property type="molecule type" value="Genomic_DNA"/>
</dbReference>
<dbReference type="GO" id="GO:0006935">
    <property type="term" value="P:chemotaxis"/>
    <property type="evidence" value="ECO:0007669"/>
    <property type="project" value="InterPro"/>
</dbReference>
<dbReference type="PANTHER" id="PTHR32089">
    <property type="entry name" value="METHYL-ACCEPTING CHEMOTAXIS PROTEIN MCPB"/>
    <property type="match status" value="1"/>
</dbReference>
<dbReference type="PROSITE" id="PS50885">
    <property type="entry name" value="HAMP"/>
    <property type="match status" value="1"/>
</dbReference>
<accession>A0A2S2CML3</accession>
<evidence type="ECO:0000256" key="4">
    <source>
        <dbReference type="ARBA" id="ARBA00029447"/>
    </source>
</evidence>
<dbReference type="GO" id="GO:0005886">
    <property type="term" value="C:plasma membrane"/>
    <property type="evidence" value="ECO:0007669"/>
    <property type="project" value="UniProtKB-SubCell"/>
</dbReference>
<dbReference type="SMART" id="SM00283">
    <property type="entry name" value="MA"/>
    <property type="match status" value="1"/>
</dbReference>
<evidence type="ECO:0000256" key="7">
    <source>
        <dbReference type="SAM" id="Phobius"/>
    </source>
</evidence>
<feature type="domain" description="Methyl-accepting transducer" evidence="8">
    <location>
        <begin position="305"/>
        <end position="541"/>
    </location>
</feature>
<dbReference type="PROSITE" id="PS50111">
    <property type="entry name" value="CHEMOTAXIS_TRANSDUC_2"/>
    <property type="match status" value="1"/>
</dbReference>
<keyword evidence="2" id="KW-1003">Cell membrane</keyword>
<evidence type="ECO:0000313" key="12">
    <source>
        <dbReference type="Proteomes" id="UP000245629"/>
    </source>
</evidence>
<keyword evidence="7" id="KW-0812">Transmembrane</keyword>
<keyword evidence="7" id="KW-0472">Membrane</keyword>
<comment type="similarity">
    <text evidence="4">Belongs to the methyl-accepting chemotaxis (MCP) protein family.</text>
</comment>
<proteinExistence type="inferred from homology"/>
<feature type="transmembrane region" description="Helical" evidence="7">
    <location>
        <begin position="205"/>
        <end position="228"/>
    </location>
</feature>
<dbReference type="PROSITE" id="PS50192">
    <property type="entry name" value="T_SNARE"/>
    <property type="match status" value="1"/>
</dbReference>
<keyword evidence="3 5" id="KW-0807">Transducer</keyword>
<keyword evidence="7" id="KW-1133">Transmembrane helix</keyword>
<protein>
    <submittedName>
        <fullName evidence="11">Methyl-accepting chemotaxis protein</fullName>
    </submittedName>
</protein>
<dbReference type="AlphaFoldDB" id="A0A2S2CML3"/>
<dbReference type="GO" id="GO:0007165">
    <property type="term" value="P:signal transduction"/>
    <property type="evidence" value="ECO:0007669"/>
    <property type="project" value="UniProtKB-KW"/>
</dbReference>
<dbReference type="GO" id="GO:0004888">
    <property type="term" value="F:transmembrane signaling receptor activity"/>
    <property type="evidence" value="ECO:0007669"/>
    <property type="project" value="InterPro"/>
</dbReference>
<organism evidence="11 12">
    <name type="scientific">Azospirillum thermophilum</name>
    <dbReference type="NCBI Taxonomy" id="2202148"/>
    <lineage>
        <taxon>Bacteria</taxon>
        <taxon>Pseudomonadati</taxon>
        <taxon>Pseudomonadota</taxon>
        <taxon>Alphaproteobacteria</taxon>
        <taxon>Rhodospirillales</taxon>
        <taxon>Azospirillaceae</taxon>
        <taxon>Azospirillum</taxon>
    </lineage>
</organism>
<dbReference type="Pfam" id="PF07238">
    <property type="entry name" value="PilZ"/>
    <property type="match status" value="1"/>
</dbReference>
<dbReference type="Gene3D" id="1.10.287.950">
    <property type="entry name" value="Methyl-accepting chemotaxis protein"/>
    <property type="match status" value="1"/>
</dbReference>
<dbReference type="PRINTS" id="PR00260">
    <property type="entry name" value="CHEMTRNSDUCR"/>
</dbReference>
<evidence type="ECO:0000259" key="8">
    <source>
        <dbReference type="PROSITE" id="PS50111"/>
    </source>
</evidence>
<reference evidence="12" key="1">
    <citation type="submission" date="2018-05" db="EMBL/GenBank/DDBJ databases">
        <title>Azospirillum thermophila sp. nov., a novel isolated from hot spring.</title>
        <authorList>
            <person name="Zhao Z."/>
        </authorList>
    </citation>
    <scope>NUCLEOTIDE SEQUENCE [LARGE SCALE GENOMIC DNA]</scope>
    <source>
        <strain evidence="12">CFH 70021</strain>
    </source>
</reference>
<evidence type="ECO:0000256" key="5">
    <source>
        <dbReference type="PROSITE-ProRule" id="PRU00284"/>
    </source>
</evidence>
<dbReference type="OrthoDB" id="8482111at2"/>
<dbReference type="InterPro" id="IPR000727">
    <property type="entry name" value="T_SNARE_dom"/>
</dbReference>
<evidence type="ECO:0000256" key="6">
    <source>
        <dbReference type="SAM" id="Coils"/>
    </source>
</evidence>
<sequence>MNFLHLISIRAKIFAVAVFVFCTVAIAFLLATQEMERQARTLETIARDADTVNRRVVPLGALVAELRHDSAQMRHWLTSLPALRGADAEKQAAGHAARFATHAEEAAKLARTLELPRVASAVEELRKALDPYQDAGRRLARAYAEGGPAAAGTAAEPFDRAAGAVEDGLERLGRLVAEASAERLSRFDSAIEEVRSSAQAMRGMLVGAGLTIMALASACVVFLQWAMLGPLERVRRTMVALAGGRLDVTVGFEGRHDEIGHIADSVRVFQRSALENERLRADQDSLRRQAEEERRQALAAMADKVEQEARVAVDHVAEHTGRMSGNAAEMARSSLLVSDNAQEVAAAAADALQNAQAVAAATEQLSASIGDIGAQVASATAVTGRAVDRSAAARRTIEQLSASVERIGAVARLIGDIASRTNLLALNATIEAARAGEAGRGFAVVAGEVKNLANQTAHSTEEIGSLIAEVQAVTSTAVGAVGEVSETIHEVSHISSTIAAAVEQQAAATQEIARSVTQTSEAAREVSSRIARVSGEADATRNRAGEVRQVAGDVAGSIDSLREVLVRVVRTATADVDRRRRPRFELSTPCLIEQPGRPPVKARLSNLSSGGAMLADVPEPEAPEPGTRAALRIEGISRTLACRLTSCEHGRVHLRFELSESEQQGFERDLAVLTRGLTPMRNAA</sequence>
<evidence type="ECO:0000259" key="10">
    <source>
        <dbReference type="PROSITE" id="PS50885"/>
    </source>
</evidence>
<dbReference type="Proteomes" id="UP000245629">
    <property type="component" value="Chromosome 1"/>
</dbReference>
<dbReference type="SMART" id="SM00304">
    <property type="entry name" value="HAMP"/>
    <property type="match status" value="2"/>
</dbReference>
<dbReference type="SUPFAM" id="SSF141371">
    <property type="entry name" value="PilZ domain-like"/>
    <property type="match status" value="1"/>
</dbReference>
<dbReference type="Pfam" id="PF00015">
    <property type="entry name" value="MCPsignal"/>
    <property type="match status" value="1"/>
</dbReference>
<dbReference type="Pfam" id="PF00672">
    <property type="entry name" value="HAMP"/>
    <property type="match status" value="1"/>
</dbReference>
<dbReference type="Gene3D" id="6.10.340.10">
    <property type="match status" value="1"/>
</dbReference>
<feature type="transmembrane region" description="Helical" evidence="7">
    <location>
        <begin position="12"/>
        <end position="31"/>
    </location>
</feature>
<comment type="subcellular location">
    <subcellularLocation>
        <location evidence="1">Cell inner membrane</location>
        <topology evidence="1">Multi-pass membrane protein</topology>
    </subcellularLocation>
</comment>
<dbReference type="KEGG" id="azz:DEW08_05800"/>
<dbReference type="InterPro" id="IPR004090">
    <property type="entry name" value="Chemotax_Me-accpt_rcpt"/>
</dbReference>
<feature type="coiled-coil region" evidence="6">
    <location>
        <begin position="276"/>
        <end position="308"/>
    </location>
</feature>
<keyword evidence="12" id="KW-1185">Reference proteome</keyword>
<dbReference type="PANTHER" id="PTHR32089:SF112">
    <property type="entry name" value="LYSOZYME-LIKE PROTEIN-RELATED"/>
    <property type="match status" value="1"/>
</dbReference>
<dbReference type="InterPro" id="IPR004089">
    <property type="entry name" value="MCPsignal_dom"/>
</dbReference>
<name>A0A2S2CML3_9PROT</name>
<feature type="domain" description="HAMP" evidence="10">
    <location>
        <begin position="225"/>
        <end position="278"/>
    </location>
</feature>
<evidence type="ECO:0000256" key="2">
    <source>
        <dbReference type="ARBA" id="ARBA00022519"/>
    </source>
</evidence>
<dbReference type="SUPFAM" id="SSF58104">
    <property type="entry name" value="Methyl-accepting chemotaxis protein (MCP) signaling domain"/>
    <property type="match status" value="1"/>
</dbReference>
<dbReference type="Gene3D" id="2.40.10.220">
    <property type="entry name" value="predicted glycosyltransferase like domains"/>
    <property type="match status" value="1"/>
</dbReference>
<dbReference type="GO" id="GO:0035438">
    <property type="term" value="F:cyclic-di-GMP binding"/>
    <property type="evidence" value="ECO:0007669"/>
    <property type="project" value="InterPro"/>
</dbReference>
<keyword evidence="6" id="KW-0175">Coiled coil</keyword>
<dbReference type="InterPro" id="IPR009875">
    <property type="entry name" value="PilZ_domain"/>
</dbReference>
<keyword evidence="2" id="KW-0997">Cell inner membrane</keyword>
<dbReference type="InterPro" id="IPR003660">
    <property type="entry name" value="HAMP_dom"/>
</dbReference>
<evidence type="ECO:0000259" key="9">
    <source>
        <dbReference type="PROSITE" id="PS50192"/>
    </source>
</evidence>
<evidence type="ECO:0000256" key="3">
    <source>
        <dbReference type="ARBA" id="ARBA00023224"/>
    </source>
</evidence>